<keyword evidence="4 9" id="KW-0067">ATP-binding</keyword>
<feature type="binding site" evidence="9">
    <location>
        <begin position="72"/>
        <end position="79"/>
    </location>
    <ligand>
        <name>ATP</name>
        <dbReference type="ChEBI" id="CHEBI:30616"/>
    </ligand>
</feature>
<proteinExistence type="predicted"/>
<dbReference type="PANTHER" id="PTHR11070">
    <property type="entry name" value="UVRD / RECB / PCRA DNA HELICASE FAMILY MEMBER"/>
    <property type="match status" value="1"/>
</dbReference>
<reference evidence="11 12" key="1">
    <citation type="journal article" date="2014" name="Genome Announc.">
        <title>Draft Genome Sequence of Advenella kashmirensis Strain W13003, a Polycyclic Aromatic Hydrocarbon-Degrading Bacterium.</title>
        <authorList>
            <person name="Wang X."/>
            <person name="Jin D."/>
            <person name="Zhou L."/>
            <person name="Wu L."/>
            <person name="An W."/>
            <person name="Zhao L."/>
        </authorList>
    </citation>
    <scope>NUCLEOTIDE SEQUENCE [LARGE SCALE GENOMIC DNA]</scope>
    <source>
        <strain evidence="11 12">W13003</strain>
    </source>
</reference>
<dbReference type="eggNOG" id="COG0210">
    <property type="taxonomic scope" value="Bacteria"/>
</dbReference>
<dbReference type="GO" id="GO:0005524">
    <property type="term" value="F:ATP binding"/>
    <property type="evidence" value="ECO:0007669"/>
    <property type="project" value="UniProtKB-UniRule"/>
</dbReference>
<dbReference type="GO" id="GO:0003677">
    <property type="term" value="F:DNA binding"/>
    <property type="evidence" value="ECO:0007669"/>
    <property type="project" value="InterPro"/>
</dbReference>
<sequence length="664" mass="74206">MLCGAADRNLAAPAPDYCYYDDSRWPPQDSLQSFENLLSVHNKRFDFLFIFNMTRSPLLFEQYADRALLIEGVAGSGKTTLIAQEAQQCVTQGRTLLVTFSRAGRDVLQQYMRARDVDPVANANLHIFTIDGLAHFLLRRLGDERYVLDRQAVVTGLLPELVSEVCQSLQDPSEEDEALQLQAPALSLESMEKLMADLDYYRASLAWQAEFDEDEQAAFGDGLHHPPALVRAVFHRYDALRAHWKPEAEEPDETLLDPAYKPERDKGMYGFRLVSEATYDLIEALDNGATLPPNAAAYRYVLIDEFHDTTPLQLQLLSRVAAGARRLMAVGDRYQTIFAWRGANTELVFDAFVQTFSAKRIGSLTSYRFGPELATLAAELTQRAIRSGSPLDTPVMHCKGDWQDAAALAPLARQTIVCRHGPDRIRAAFSLLCDAPPTLKLAWSLTTTPAMGVATFLYALRHPQTTAPLRTLSLAVQQFCSLPGCLTPDTARELGQSRLTPASLRMFVENWVAAREPVFGPSLNRALQTWLTGSGAPDMAASDALRQFAQQADLFRNGNAPQRLLDDSLLYGWRGLLAYLDQHRWTMRDWPAVMAAMAARCSTRGGVPLLTVTEAKGHEYDHVLVYDTADKTFRSQTDAPDVERNRYYVACTRARKSLTLYRPV</sequence>
<dbReference type="Proteomes" id="UP000018733">
    <property type="component" value="Unassembled WGS sequence"/>
</dbReference>
<evidence type="ECO:0000256" key="5">
    <source>
        <dbReference type="ARBA" id="ARBA00023235"/>
    </source>
</evidence>
<dbReference type="EC" id="5.6.2.4" evidence="7"/>
<dbReference type="InterPro" id="IPR014016">
    <property type="entry name" value="UvrD-like_ATP-bd"/>
</dbReference>
<dbReference type="InterPro" id="IPR027417">
    <property type="entry name" value="P-loop_NTPase"/>
</dbReference>
<dbReference type="GO" id="GO:0016887">
    <property type="term" value="F:ATP hydrolysis activity"/>
    <property type="evidence" value="ECO:0007669"/>
    <property type="project" value="RHEA"/>
</dbReference>
<protein>
    <recommendedName>
        <fullName evidence="7">DNA 3'-5' helicase</fullName>
        <ecNumber evidence="7">5.6.2.4</ecNumber>
    </recommendedName>
</protein>
<evidence type="ECO:0000256" key="6">
    <source>
        <dbReference type="ARBA" id="ARBA00034617"/>
    </source>
</evidence>
<dbReference type="InterPro" id="IPR014017">
    <property type="entry name" value="DNA_helicase_UvrD-like_C"/>
</dbReference>
<dbReference type="InterPro" id="IPR000212">
    <property type="entry name" value="DNA_helicase_UvrD/REP"/>
</dbReference>
<comment type="catalytic activity">
    <reaction evidence="6">
        <text>Couples ATP hydrolysis with the unwinding of duplex DNA by translocating in the 3'-5' direction.</text>
        <dbReference type="EC" id="5.6.2.4"/>
    </reaction>
</comment>
<dbReference type="Pfam" id="PF00580">
    <property type="entry name" value="UvrD-helicase"/>
    <property type="match status" value="1"/>
</dbReference>
<evidence type="ECO:0000256" key="9">
    <source>
        <dbReference type="PROSITE-ProRule" id="PRU00560"/>
    </source>
</evidence>
<dbReference type="HOGENOM" id="CLU_415003_0_0_4"/>
<dbReference type="Pfam" id="PF13361">
    <property type="entry name" value="UvrD_C"/>
    <property type="match status" value="1"/>
</dbReference>
<keyword evidence="12" id="KW-1185">Reference proteome</keyword>
<dbReference type="Gene3D" id="3.40.50.300">
    <property type="entry name" value="P-loop containing nucleotide triphosphate hydrolases"/>
    <property type="match status" value="3"/>
</dbReference>
<evidence type="ECO:0000256" key="2">
    <source>
        <dbReference type="ARBA" id="ARBA00022801"/>
    </source>
</evidence>
<comment type="caution">
    <text evidence="11">The sequence shown here is derived from an EMBL/GenBank/DDBJ whole genome shotgun (WGS) entry which is preliminary data.</text>
</comment>
<evidence type="ECO:0000256" key="1">
    <source>
        <dbReference type="ARBA" id="ARBA00022741"/>
    </source>
</evidence>
<comment type="catalytic activity">
    <reaction evidence="8">
        <text>ATP + H2O = ADP + phosphate + H(+)</text>
        <dbReference type="Rhea" id="RHEA:13065"/>
        <dbReference type="ChEBI" id="CHEBI:15377"/>
        <dbReference type="ChEBI" id="CHEBI:15378"/>
        <dbReference type="ChEBI" id="CHEBI:30616"/>
        <dbReference type="ChEBI" id="CHEBI:43474"/>
        <dbReference type="ChEBI" id="CHEBI:456216"/>
        <dbReference type="EC" id="5.6.2.4"/>
    </reaction>
</comment>
<keyword evidence="3 9" id="KW-0347">Helicase</keyword>
<evidence type="ECO:0000256" key="4">
    <source>
        <dbReference type="ARBA" id="ARBA00022840"/>
    </source>
</evidence>
<accession>V8QVW5</accession>
<feature type="domain" description="UvrD-like helicase ATP-binding" evidence="10">
    <location>
        <begin position="51"/>
        <end position="370"/>
    </location>
</feature>
<dbReference type="GO" id="GO:0000725">
    <property type="term" value="P:recombinational repair"/>
    <property type="evidence" value="ECO:0007669"/>
    <property type="project" value="TreeGrafter"/>
</dbReference>
<dbReference type="PATRIC" id="fig|1424334.3.peg.1600"/>
<keyword evidence="1 9" id="KW-0547">Nucleotide-binding</keyword>
<organism evidence="11 12">
    <name type="scientific">Advenella kashmirensis W13003</name>
    <dbReference type="NCBI Taxonomy" id="1424334"/>
    <lineage>
        <taxon>Bacteria</taxon>
        <taxon>Pseudomonadati</taxon>
        <taxon>Pseudomonadota</taxon>
        <taxon>Betaproteobacteria</taxon>
        <taxon>Burkholderiales</taxon>
        <taxon>Alcaligenaceae</taxon>
    </lineage>
</organism>
<dbReference type="PROSITE" id="PS51198">
    <property type="entry name" value="UVRD_HELICASE_ATP_BIND"/>
    <property type="match status" value="1"/>
</dbReference>
<dbReference type="GO" id="GO:0005829">
    <property type="term" value="C:cytosol"/>
    <property type="evidence" value="ECO:0007669"/>
    <property type="project" value="TreeGrafter"/>
</dbReference>
<evidence type="ECO:0000256" key="8">
    <source>
        <dbReference type="ARBA" id="ARBA00048988"/>
    </source>
</evidence>
<dbReference type="STRING" id="1424334.W822_07995"/>
<evidence type="ECO:0000313" key="12">
    <source>
        <dbReference type="Proteomes" id="UP000018733"/>
    </source>
</evidence>
<gene>
    <name evidence="11" type="ORF">W822_07995</name>
</gene>
<keyword evidence="2 9" id="KW-0378">Hydrolase</keyword>
<evidence type="ECO:0000256" key="3">
    <source>
        <dbReference type="ARBA" id="ARBA00022806"/>
    </source>
</evidence>
<dbReference type="AlphaFoldDB" id="V8QVW5"/>
<evidence type="ECO:0000256" key="7">
    <source>
        <dbReference type="ARBA" id="ARBA00034808"/>
    </source>
</evidence>
<dbReference type="GO" id="GO:0043138">
    <property type="term" value="F:3'-5' DNA helicase activity"/>
    <property type="evidence" value="ECO:0007669"/>
    <property type="project" value="UniProtKB-EC"/>
</dbReference>
<dbReference type="SUPFAM" id="SSF52540">
    <property type="entry name" value="P-loop containing nucleoside triphosphate hydrolases"/>
    <property type="match status" value="1"/>
</dbReference>
<dbReference type="EMBL" id="AYXT01000009">
    <property type="protein sequence ID" value="ETF03465.1"/>
    <property type="molecule type" value="Genomic_DNA"/>
</dbReference>
<evidence type="ECO:0000313" key="11">
    <source>
        <dbReference type="EMBL" id="ETF03465.1"/>
    </source>
</evidence>
<name>V8QVW5_9BURK</name>
<evidence type="ECO:0000259" key="10">
    <source>
        <dbReference type="PROSITE" id="PS51198"/>
    </source>
</evidence>
<keyword evidence="5" id="KW-0413">Isomerase</keyword>